<evidence type="ECO:0000313" key="2">
    <source>
        <dbReference type="Proteomes" id="UP000289794"/>
    </source>
</evidence>
<dbReference type="AlphaFoldDB" id="A0A4V0Z8E7"/>
<name>A0A4V0Z8E7_9FIRM</name>
<accession>A0A4V0Z8E7</accession>
<organism evidence="1 2">
    <name type="scientific">Blautia producta</name>
    <dbReference type="NCBI Taxonomy" id="33035"/>
    <lineage>
        <taxon>Bacteria</taxon>
        <taxon>Bacillati</taxon>
        <taxon>Bacillota</taxon>
        <taxon>Clostridia</taxon>
        <taxon>Lachnospirales</taxon>
        <taxon>Lachnospiraceae</taxon>
        <taxon>Blautia</taxon>
    </lineage>
</organism>
<protein>
    <submittedName>
        <fullName evidence="1">Uncharacterized protein</fullName>
    </submittedName>
</protein>
<evidence type="ECO:0000313" key="1">
    <source>
        <dbReference type="EMBL" id="QBF00039.1"/>
    </source>
</evidence>
<dbReference type="Proteomes" id="UP000289794">
    <property type="component" value="Chromosome"/>
</dbReference>
<gene>
    <name evidence="1" type="ORF">PMF13cell1_05635</name>
</gene>
<sequence length="165" mass="18764">MEPVITFRVENQKISRTDKFTVVANSHDYLRARFEFMTDEWSGSKTAIFRRADKRKLILMDHDECYVPWEFLDRKGIGYVSVCCGKLVTANEAPMEISPSGYGEGYETQVPTPGVYEQVITKLDGKADGIAIAGNKIRLFSGSNIIYETEFDINGGNFEEWKEAR</sequence>
<proteinExistence type="predicted"/>
<dbReference type="KEGG" id="bpro:PMF13cell1_05635"/>
<dbReference type="EMBL" id="CP035945">
    <property type="protein sequence ID" value="QBF00039.1"/>
    <property type="molecule type" value="Genomic_DNA"/>
</dbReference>
<reference evidence="1 2" key="1">
    <citation type="submission" date="2019-01" db="EMBL/GenBank/DDBJ databases">
        <title>PMF-metabolizing Aryl O-demethylase.</title>
        <authorList>
            <person name="Kim M."/>
        </authorList>
    </citation>
    <scope>NUCLEOTIDE SEQUENCE [LARGE SCALE GENOMIC DNA]</scope>
    <source>
        <strain evidence="1 2">PMF1</strain>
    </source>
</reference>